<gene>
    <name evidence="3" type="ORF">S01H4_06547</name>
</gene>
<dbReference type="SUPFAM" id="SSF51735">
    <property type="entry name" value="NAD(P)-binding Rossmann-fold domains"/>
    <property type="match status" value="1"/>
</dbReference>
<dbReference type="Pfam" id="PF01370">
    <property type="entry name" value="Epimerase"/>
    <property type="match status" value="1"/>
</dbReference>
<proteinExistence type="inferred from homology"/>
<dbReference type="PANTHER" id="PTHR43000">
    <property type="entry name" value="DTDP-D-GLUCOSE 4,6-DEHYDRATASE-RELATED"/>
    <property type="match status" value="1"/>
</dbReference>
<dbReference type="AlphaFoldDB" id="X0YHT1"/>
<dbReference type="EMBL" id="BART01002036">
    <property type="protein sequence ID" value="GAG55584.1"/>
    <property type="molecule type" value="Genomic_DNA"/>
</dbReference>
<evidence type="ECO:0000256" key="1">
    <source>
        <dbReference type="ARBA" id="ARBA00007637"/>
    </source>
</evidence>
<organism evidence="3">
    <name type="scientific">marine sediment metagenome</name>
    <dbReference type="NCBI Taxonomy" id="412755"/>
    <lineage>
        <taxon>unclassified sequences</taxon>
        <taxon>metagenomes</taxon>
        <taxon>ecological metagenomes</taxon>
    </lineage>
</organism>
<evidence type="ECO:0000259" key="2">
    <source>
        <dbReference type="Pfam" id="PF01370"/>
    </source>
</evidence>
<name>X0YHT1_9ZZZZ</name>
<sequence>MGKIMNIEGKNVLITGGAGFIGSHLVDRFIKEGAGKVIVYDNFSTGNRNFLEKKPIKIIKGDILNYKKLEESMKDVDLVSHHAAELEVFTGIENTLHDLRTNIEGTINVLNAAIENDVEKLIYASSGGVYGQAQFTPEPENHPLMPHWPYGVSKLAGEKYCLQYYLLYGFPTTSLRYGIVYGPREWYGRVLTLFIKRVLEGKAPIIFGDGKQVRDYVYINDAVDANILALKSEKANGKVYNVGGKEFHSINEVAEIVIKLISPKLKPIYDDPKPGKSSKYQPNRKRLPGELRDFFLDSSLISKELDYEPKTKFEEGVKKEVEWIRENLEQWNCQPRV</sequence>
<comment type="caution">
    <text evidence="3">The sequence shown here is derived from an EMBL/GenBank/DDBJ whole genome shotgun (WGS) entry which is preliminary data.</text>
</comment>
<protein>
    <recommendedName>
        <fullName evidence="2">NAD-dependent epimerase/dehydratase domain-containing protein</fullName>
    </recommendedName>
</protein>
<dbReference type="InterPro" id="IPR036291">
    <property type="entry name" value="NAD(P)-bd_dom_sf"/>
</dbReference>
<dbReference type="InterPro" id="IPR001509">
    <property type="entry name" value="Epimerase_deHydtase"/>
</dbReference>
<dbReference type="Gene3D" id="3.40.50.720">
    <property type="entry name" value="NAD(P)-binding Rossmann-like Domain"/>
    <property type="match status" value="1"/>
</dbReference>
<accession>X0YHT1</accession>
<feature type="domain" description="NAD-dependent epimerase/dehydratase" evidence="2">
    <location>
        <begin position="12"/>
        <end position="243"/>
    </location>
</feature>
<reference evidence="3" key="1">
    <citation type="journal article" date="2014" name="Front. Microbiol.">
        <title>High frequency of phylogenetically diverse reductive dehalogenase-homologous genes in deep subseafloor sedimentary metagenomes.</title>
        <authorList>
            <person name="Kawai M."/>
            <person name="Futagami T."/>
            <person name="Toyoda A."/>
            <person name="Takaki Y."/>
            <person name="Nishi S."/>
            <person name="Hori S."/>
            <person name="Arai W."/>
            <person name="Tsubouchi T."/>
            <person name="Morono Y."/>
            <person name="Uchiyama I."/>
            <person name="Ito T."/>
            <person name="Fujiyama A."/>
            <person name="Inagaki F."/>
            <person name="Takami H."/>
        </authorList>
    </citation>
    <scope>NUCLEOTIDE SEQUENCE</scope>
    <source>
        <strain evidence="3">Expedition CK06-06</strain>
    </source>
</reference>
<comment type="similarity">
    <text evidence="1">Belongs to the NAD(P)-dependent epimerase/dehydratase family.</text>
</comment>
<evidence type="ECO:0000313" key="3">
    <source>
        <dbReference type="EMBL" id="GAG55584.1"/>
    </source>
</evidence>